<dbReference type="InterPro" id="IPR000702">
    <property type="entry name" value="Ribosomal_uL6-like"/>
</dbReference>
<evidence type="ECO:0000256" key="2">
    <source>
        <dbReference type="ARBA" id="ARBA00022980"/>
    </source>
</evidence>
<dbReference type="EMBL" id="MT872229">
    <property type="protein sequence ID" value="QRG32547.1"/>
    <property type="molecule type" value="Genomic_DNA"/>
</dbReference>
<dbReference type="InterPro" id="IPR036789">
    <property type="entry name" value="Ribosomal_uL6-like_a/b-dom_sf"/>
</dbReference>
<name>A0A890CKI1_9STRA</name>
<dbReference type="Gene3D" id="3.90.930.12">
    <property type="entry name" value="Ribosomal protein L6, alpha-beta domain"/>
    <property type="match status" value="1"/>
</dbReference>
<dbReference type="GO" id="GO:1990904">
    <property type="term" value="C:ribonucleoprotein complex"/>
    <property type="evidence" value="ECO:0007669"/>
    <property type="project" value="UniProtKB-KW"/>
</dbReference>
<keyword evidence="2 4" id="KW-0689">Ribosomal protein</keyword>
<organism evidence="6">
    <name type="scientific">Nannochloropsis limnetica</name>
    <dbReference type="NCBI Taxonomy" id="120807"/>
    <lineage>
        <taxon>Eukaryota</taxon>
        <taxon>Sar</taxon>
        <taxon>Stramenopiles</taxon>
        <taxon>Ochrophyta</taxon>
        <taxon>Eustigmatophyceae</taxon>
        <taxon>Eustigmatales</taxon>
        <taxon>Monodopsidaceae</taxon>
        <taxon>Nannochloropsis</taxon>
    </lineage>
</organism>
<sequence length="183" mass="21194">MFISKNQYLRQSKDLKLNLLCQQKLLSVEGPQGSITYPLYAEFEYSKIERKLYITQTFNDERKKAFFQMYQILLTQSALGVLLGYRRQLNIVGIGYQVSIEEKETSNFLIFRLGFSHQVNVEVPNYVSVSCPKPRVLLLKGINLQKLHNFAAVLRRLKLPSAYKEKGIYYLGETVSLKQGKKT</sequence>
<gene>
    <name evidence="6" type="primary">rpl6</name>
</gene>
<geneLocation type="mitochondrion" evidence="6"/>
<dbReference type="AlphaFoldDB" id="A0A890CKI1"/>
<feature type="domain" description="Large ribosomal subunit protein uL6 alpha-beta" evidence="5">
    <location>
        <begin position="92"/>
        <end position="170"/>
    </location>
</feature>
<keyword evidence="3 4" id="KW-0687">Ribonucleoprotein</keyword>
<dbReference type="PANTHER" id="PTHR11655">
    <property type="entry name" value="60S/50S RIBOSOMAL PROTEIN L6/L9"/>
    <property type="match status" value="1"/>
</dbReference>
<reference evidence="6" key="1">
    <citation type="submission" date="2020-08" db="EMBL/GenBank/DDBJ databases">
        <title>Environmental palaeogenomic reconstruction of an Ice Age algal population.</title>
        <authorList>
            <person name="Lammers Y."/>
            <person name="Heintzman P.D."/>
            <person name="Alsos I.G."/>
        </authorList>
    </citation>
    <scope>NUCLEOTIDE SEQUENCE</scope>
</reference>
<evidence type="ECO:0000256" key="3">
    <source>
        <dbReference type="ARBA" id="ARBA00023274"/>
    </source>
</evidence>
<dbReference type="GO" id="GO:0005840">
    <property type="term" value="C:ribosome"/>
    <property type="evidence" value="ECO:0007669"/>
    <property type="project" value="UniProtKB-KW"/>
</dbReference>
<dbReference type="SUPFAM" id="SSF56053">
    <property type="entry name" value="Ribosomal protein L6"/>
    <property type="match status" value="1"/>
</dbReference>
<keyword evidence="6" id="KW-0496">Mitochondrion</keyword>
<evidence type="ECO:0000256" key="1">
    <source>
        <dbReference type="ARBA" id="ARBA00009356"/>
    </source>
</evidence>
<accession>A0A890CKI1</accession>
<protein>
    <submittedName>
        <fullName evidence="6">50S ribosomal protein L6</fullName>
    </submittedName>
</protein>
<dbReference type="InterPro" id="IPR019906">
    <property type="entry name" value="Ribosomal_uL6_bac-type"/>
</dbReference>
<dbReference type="PRINTS" id="PR00059">
    <property type="entry name" value="RIBOSOMALL6"/>
</dbReference>
<dbReference type="PANTHER" id="PTHR11655:SF14">
    <property type="entry name" value="LARGE RIBOSOMAL SUBUNIT PROTEIN UL6M"/>
    <property type="match status" value="1"/>
</dbReference>
<dbReference type="EMBL" id="MT872227">
    <property type="protein sequence ID" value="QRG32477.1"/>
    <property type="molecule type" value="Genomic_DNA"/>
</dbReference>
<evidence type="ECO:0000259" key="5">
    <source>
        <dbReference type="Pfam" id="PF00347"/>
    </source>
</evidence>
<dbReference type="InterPro" id="IPR020040">
    <property type="entry name" value="Ribosomal_uL6_a/b-dom"/>
</dbReference>
<comment type="similarity">
    <text evidence="1 4">Belongs to the universal ribosomal protein uL6 family.</text>
</comment>
<dbReference type="PIRSF" id="PIRSF002162">
    <property type="entry name" value="Ribosomal_L6"/>
    <property type="match status" value="1"/>
</dbReference>
<dbReference type="Pfam" id="PF00347">
    <property type="entry name" value="Ribosomal_L6"/>
    <property type="match status" value="1"/>
</dbReference>
<proteinExistence type="inferred from homology"/>
<dbReference type="GO" id="GO:0019843">
    <property type="term" value="F:rRNA binding"/>
    <property type="evidence" value="ECO:0007669"/>
    <property type="project" value="InterPro"/>
</dbReference>
<evidence type="ECO:0000256" key="4">
    <source>
        <dbReference type="RuleBase" id="RU003869"/>
    </source>
</evidence>
<evidence type="ECO:0000313" key="6">
    <source>
        <dbReference type="EMBL" id="QRG32477.1"/>
    </source>
</evidence>
<dbReference type="GO" id="GO:0006412">
    <property type="term" value="P:translation"/>
    <property type="evidence" value="ECO:0007669"/>
    <property type="project" value="InterPro"/>
</dbReference>
<dbReference type="GO" id="GO:0003735">
    <property type="term" value="F:structural constituent of ribosome"/>
    <property type="evidence" value="ECO:0007669"/>
    <property type="project" value="InterPro"/>
</dbReference>